<comment type="subunit">
    <text evidence="4 15">Homodimer.</text>
</comment>
<feature type="domain" description="tRNA methyltransferase TRMD/TRM10-type" evidence="16">
    <location>
        <begin position="1"/>
        <end position="247"/>
    </location>
</feature>
<evidence type="ECO:0000256" key="7">
    <source>
        <dbReference type="ARBA" id="ARBA00022490"/>
    </source>
</evidence>
<keyword evidence="8 15" id="KW-0489">Methyltransferase</keyword>
<keyword evidence="18" id="KW-1185">Reference proteome</keyword>
<evidence type="ECO:0000313" key="17">
    <source>
        <dbReference type="EMBL" id="WEG35360.1"/>
    </source>
</evidence>
<evidence type="ECO:0000256" key="12">
    <source>
        <dbReference type="ARBA" id="ARBA00029736"/>
    </source>
</evidence>
<evidence type="ECO:0000256" key="3">
    <source>
        <dbReference type="ARBA" id="ARBA00007630"/>
    </source>
</evidence>
<evidence type="ECO:0000256" key="11">
    <source>
        <dbReference type="ARBA" id="ARBA00022694"/>
    </source>
</evidence>
<accession>A0ABY8C926</accession>
<dbReference type="PANTHER" id="PTHR46417">
    <property type="entry name" value="TRNA (GUANINE-N(1)-)-METHYLTRANSFERASE"/>
    <property type="match status" value="1"/>
</dbReference>
<dbReference type="InterPro" id="IPR029026">
    <property type="entry name" value="tRNA_m1G_MTases_N"/>
</dbReference>
<evidence type="ECO:0000259" key="16">
    <source>
        <dbReference type="Pfam" id="PF01746"/>
    </source>
</evidence>
<dbReference type="InterPro" id="IPR029028">
    <property type="entry name" value="Alpha/beta_knot_MTases"/>
</dbReference>
<proteinExistence type="inferred from homology"/>
<evidence type="ECO:0000256" key="14">
    <source>
        <dbReference type="ARBA" id="ARBA00047783"/>
    </source>
</evidence>
<comment type="catalytic activity">
    <reaction evidence="14 15">
        <text>guanosine(37) in tRNA + S-adenosyl-L-methionine = N(1)-methylguanosine(37) in tRNA + S-adenosyl-L-homocysteine + H(+)</text>
        <dbReference type="Rhea" id="RHEA:36899"/>
        <dbReference type="Rhea" id="RHEA-COMP:10145"/>
        <dbReference type="Rhea" id="RHEA-COMP:10147"/>
        <dbReference type="ChEBI" id="CHEBI:15378"/>
        <dbReference type="ChEBI" id="CHEBI:57856"/>
        <dbReference type="ChEBI" id="CHEBI:59789"/>
        <dbReference type="ChEBI" id="CHEBI:73542"/>
        <dbReference type="ChEBI" id="CHEBI:74269"/>
        <dbReference type="EC" id="2.1.1.228"/>
    </reaction>
</comment>
<evidence type="ECO:0000256" key="2">
    <source>
        <dbReference type="ARBA" id="ARBA00004496"/>
    </source>
</evidence>
<keyword evidence="11 15" id="KW-0819">tRNA processing</keyword>
<protein>
    <recommendedName>
        <fullName evidence="6 15">tRNA (guanine-N(1)-)-methyltransferase</fullName>
        <ecNumber evidence="5 15">2.1.1.228</ecNumber>
    </recommendedName>
    <alternativeName>
        <fullName evidence="12 15">M1G-methyltransferase</fullName>
    </alternativeName>
    <alternativeName>
        <fullName evidence="13 15">tRNA [GM37] methyltransferase</fullName>
    </alternativeName>
</protein>
<evidence type="ECO:0000256" key="13">
    <source>
        <dbReference type="ARBA" id="ARBA00033392"/>
    </source>
</evidence>
<dbReference type="EMBL" id="CP118868">
    <property type="protein sequence ID" value="WEG35360.1"/>
    <property type="molecule type" value="Genomic_DNA"/>
</dbReference>
<dbReference type="RefSeq" id="WP_315571452.1">
    <property type="nucleotide sequence ID" value="NZ_CP118868.1"/>
</dbReference>
<reference evidence="17 18" key="1">
    <citation type="submission" date="2023-02" db="EMBL/GenBank/DDBJ databases">
        <title>Novel Oscillospiraceae bacterial genomes.</title>
        <authorList>
            <person name="Srinivasan S."/>
            <person name="Austin M.N."/>
            <person name="Fiedler T.L."/>
            <person name="Strenk S.M."/>
            <person name="Agnew K.J."/>
            <person name="Nagana Gowda G.A."/>
            <person name="Raftery D."/>
            <person name="Beamer M.A."/>
            <person name="Achilles S.L."/>
            <person name="Wiesenfeld H.C."/>
            <person name="Fredricks D.N."/>
            <person name="Hillier S.L."/>
        </authorList>
    </citation>
    <scope>NUCLEOTIDE SEQUENCE [LARGE SCALE GENOMIC DNA]</scope>
    <source>
        <strain evidence="17 18">CHIC02 1186E3-8</strain>
    </source>
</reference>
<dbReference type="HAMAP" id="MF_00605">
    <property type="entry name" value="TrmD"/>
    <property type="match status" value="1"/>
</dbReference>
<evidence type="ECO:0000256" key="4">
    <source>
        <dbReference type="ARBA" id="ARBA00011738"/>
    </source>
</evidence>
<evidence type="ECO:0000256" key="9">
    <source>
        <dbReference type="ARBA" id="ARBA00022679"/>
    </source>
</evidence>
<comment type="subcellular location">
    <subcellularLocation>
        <location evidence="2 15">Cytoplasm</location>
    </subcellularLocation>
</comment>
<keyword evidence="7 15" id="KW-0963">Cytoplasm</keyword>
<evidence type="ECO:0000256" key="5">
    <source>
        <dbReference type="ARBA" id="ARBA00012807"/>
    </source>
</evidence>
<dbReference type="Gene3D" id="3.40.1280.10">
    <property type="match status" value="1"/>
</dbReference>
<keyword evidence="9 15" id="KW-0808">Transferase</keyword>
<sequence>MKISIITLFPELINSYLSSSIIGRAAAKGIFSYRVFNLRDFGKGKRLQVDDKLFAGTRGMLLQAEPILQAFLAAISWHLESKIPSDAAEDIRDIINIWREKKAQAFYLSPKGPVFTQSTAVSWSNSYEHLLFLCGHYEGIDSRVLEFLPFQEISLGNFVLTGGELAVLSMVDATLRMVNGVLPESAAYTEESLYTGSLECCQFTQPAIWRNYAVPQVLLQGNHALQNRYRKFSSYHETLVKRPDLFDKLELSLEDLTDFIADELAKK</sequence>
<organism evidence="17 18">
    <name type="scientific">Amygdalobacter indicium</name>
    <dbReference type="NCBI Taxonomy" id="3029272"/>
    <lineage>
        <taxon>Bacteria</taxon>
        <taxon>Bacillati</taxon>
        <taxon>Bacillota</taxon>
        <taxon>Clostridia</taxon>
        <taxon>Eubacteriales</taxon>
        <taxon>Oscillospiraceae</taxon>
        <taxon>Amygdalobacter</taxon>
    </lineage>
</organism>
<dbReference type="Gene3D" id="1.10.1270.20">
    <property type="entry name" value="tRNA(m1g37)methyltransferase, domain 2"/>
    <property type="match status" value="1"/>
</dbReference>
<dbReference type="PANTHER" id="PTHR46417:SF1">
    <property type="entry name" value="TRNA (GUANINE-N(1)-)-METHYLTRANSFERASE"/>
    <property type="match status" value="1"/>
</dbReference>
<dbReference type="SUPFAM" id="SSF75217">
    <property type="entry name" value="alpha/beta knot"/>
    <property type="match status" value="1"/>
</dbReference>
<evidence type="ECO:0000256" key="6">
    <source>
        <dbReference type="ARBA" id="ARBA00014679"/>
    </source>
</evidence>
<dbReference type="EC" id="2.1.1.228" evidence="5 15"/>
<feature type="binding site" evidence="15">
    <location>
        <position position="135"/>
    </location>
    <ligand>
        <name>S-adenosyl-L-methionine</name>
        <dbReference type="ChEBI" id="CHEBI:59789"/>
    </ligand>
</feature>
<keyword evidence="10 15" id="KW-0949">S-adenosyl-L-methionine</keyword>
<dbReference type="Pfam" id="PF01746">
    <property type="entry name" value="tRNA_m1G_MT"/>
    <property type="match status" value="1"/>
</dbReference>
<dbReference type="InterPro" id="IPR016009">
    <property type="entry name" value="tRNA_MeTrfase_TRMD/TRM10"/>
</dbReference>
<dbReference type="GO" id="GO:0032259">
    <property type="term" value="P:methylation"/>
    <property type="evidence" value="ECO:0007669"/>
    <property type="project" value="UniProtKB-KW"/>
</dbReference>
<dbReference type="InterPro" id="IPR023148">
    <property type="entry name" value="tRNA_m1G_MeTrfase_C_sf"/>
</dbReference>
<dbReference type="PIRSF" id="PIRSF000386">
    <property type="entry name" value="tRNA_mtase"/>
    <property type="match status" value="1"/>
</dbReference>
<evidence type="ECO:0000256" key="15">
    <source>
        <dbReference type="HAMAP-Rule" id="MF_00605"/>
    </source>
</evidence>
<evidence type="ECO:0000313" key="18">
    <source>
        <dbReference type="Proteomes" id="UP001220478"/>
    </source>
</evidence>
<name>A0ABY8C926_9FIRM</name>
<dbReference type="Proteomes" id="UP001220478">
    <property type="component" value="Chromosome"/>
</dbReference>
<dbReference type="InterPro" id="IPR002649">
    <property type="entry name" value="tRNA_m1G_MeTrfase_TrmD"/>
</dbReference>
<evidence type="ECO:0000256" key="8">
    <source>
        <dbReference type="ARBA" id="ARBA00022603"/>
    </source>
</evidence>
<dbReference type="GO" id="GO:0052906">
    <property type="term" value="F:tRNA (guanine(37)-N1)-methyltransferase activity"/>
    <property type="evidence" value="ECO:0007669"/>
    <property type="project" value="UniProtKB-EC"/>
</dbReference>
<gene>
    <name evidence="15 17" type="primary">trmD</name>
    <name evidence="17" type="ORF">PYS61_05375</name>
</gene>
<comment type="similarity">
    <text evidence="3 15">Belongs to the RNA methyltransferase TrmD family.</text>
</comment>
<dbReference type="NCBIfam" id="NF000648">
    <property type="entry name" value="PRK00026.1"/>
    <property type="match status" value="1"/>
</dbReference>
<evidence type="ECO:0000256" key="10">
    <source>
        <dbReference type="ARBA" id="ARBA00022691"/>
    </source>
</evidence>
<feature type="binding site" evidence="15">
    <location>
        <begin position="155"/>
        <end position="160"/>
    </location>
    <ligand>
        <name>S-adenosyl-L-methionine</name>
        <dbReference type="ChEBI" id="CHEBI:59789"/>
    </ligand>
</feature>
<evidence type="ECO:0000256" key="1">
    <source>
        <dbReference type="ARBA" id="ARBA00002634"/>
    </source>
</evidence>
<comment type="function">
    <text evidence="1 15">Specifically methylates guanosine-37 in various tRNAs.</text>
</comment>